<feature type="region of interest" description="Disordered" evidence="1">
    <location>
        <begin position="316"/>
        <end position="339"/>
    </location>
</feature>
<keyword evidence="3" id="KW-1185">Reference proteome</keyword>
<dbReference type="RefSeq" id="XP_004926250.2">
    <property type="nucleotide sequence ID" value="XM_004926193.5"/>
</dbReference>
<dbReference type="InterPro" id="IPR018800">
    <property type="entry name" value="PRCC"/>
</dbReference>
<proteinExistence type="predicted"/>
<dbReference type="KEGG" id="bmor:101740866"/>
<dbReference type="Proteomes" id="UP000005204">
    <property type="component" value="Unassembled WGS sequence"/>
</dbReference>
<dbReference type="AlphaFoldDB" id="A0A8R1WMJ3"/>
<feature type="region of interest" description="Disordered" evidence="1">
    <location>
        <begin position="145"/>
        <end position="167"/>
    </location>
</feature>
<accession>A0A8R1WMJ3</accession>
<dbReference type="GeneID" id="101740866"/>
<dbReference type="PANTHER" id="PTHR13621">
    <property type="entry name" value="PROLINE-RICH PROTEIN PRCC"/>
    <property type="match status" value="1"/>
</dbReference>
<evidence type="ECO:0000313" key="2">
    <source>
        <dbReference type="EnsemblMetazoa" id="XP_004926250.2"/>
    </source>
</evidence>
<evidence type="ECO:0008006" key="4">
    <source>
        <dbReference type="Google" id="ProtNLM"/>
    </source>
</evidence>
<name>A0A8R1WMJ3_BOMMO</name>
<evidence type="ECO:0000313" key="3">
    <source>
        <dbReference type="Proteomes" id="UP000005204"/>
    </source>
</evidence>
<dbReference type="Pfam" id="PF10253">
    <property type="entry name" value="PRCC"/>
    <property type="match status" value="1"/>
</dbReference>
<feature type="region of interest" description="Disordered" evidence="1">
    <location>
        <begin position="1"/>
        <end position="20"/>
    </location>
</feature>
<dbReference type="PANTHER" id="PTHR13621:SF2">
    <property type="entry name" value="PROLINE-RICH PROTEIN PRCC"/>
    <property type="match status" value="1"/>
</dbReference>
<sequence>MALVAYENSDSSDFEDCDTESPAAVISTEKYAASTSTLVHDTTEPCQNLFNLLPEPSHKKPLVVEEDDEFLHKKEKHIVKPKAKISVPSLQDFKDMEDSLPNNKNKIHSGGKKSGLLSILPQPKNGVTLTNKSFIPNILVKNPTTTSIKKKQQTQSSPKKVKKETQSIINDYSDESDSEELGNDFFSINKPVLIAPEVLSVDSELVQNTNTSKGLSSFDSHINNNMNGYETGETDLNVVASTETPVDNSHDLEIPVENHNQQPSNSNEDILDDEAILKLVGARGKRKREEIQIVDVNQKEVLGDSREWLLKSLMDDTTRRVSSSKKRGNEPTNQQKRKHQITYLAHQAKANEAELQNQWANNRMSRRQTQSKYGF</sequence>
<feature type="compositionally biased region" description="Acidic residues" evidence="1">
    <location>
        <begin position="10"/>
        <end position="19"/>
    </location>
</feature>
<dbReference type="EnsemblMetazoa" id="XM_004926193.4">
    <property type="protein sequence ID" value="XP_004926250.2"/>
    <property type="gene ID" value="LOC101740866"/>
</dbReference>
<reference evidence="2" key="2">
    <citation type="submission" date="2022-06" db="UniProtKB">
        <authorList>
            <consortium name="EnsemblMetazoa"/>
        </authorList>
    </citation>
    <scope>IDENTIFICATION</scope>
    <source>
        <strain evidence="2">p50T (Dazao)</strain>
    </source>
</reference>
<reference evidence="3" key="1">
    <citation type="journal article" date="2008" name="Insect Biochem. Mol. Biol.">
        <title>The genome of a lepidopteran model insect, the silkworm Bombyx mori.</title>
        <authorList>
            <consortium name="International Silkworm Genome Consortium"/>
        </authorList>
    </citation>
    <scope>NUCLEOTIDE SEQUENCE [LARGE SCALE GENOMIC DNA]</scope>
    <source>
        <strain evidence="3">p50T</strain>
    </source>
</reference>
<protein>
    <recommendedName>
        <fullName evidence="4">Proline-rich protein PRCC</fullName>
    </recommendedName>
</protein>
<dbReference type="GO" id="GO:0005634">
    <property type="term" value="C:nucleus"/>
    <property type="evidence" value="ECO:0007669"/>
    <property type="project" value="TreeGrafter"/>
</dbReference>
<evidence type="ECO:0000256" key="1">
    <source>
        <dbReference type="SAM" id="MobiDB-lite"/>
    </source>
</evidence>
<organism evidence="2 3">
    <name type="scientific">Bombyx mori</name>
    <name type="common">Silk moth</name>
    <dbReference type="NCBI Taxonomy" id="7091"/>
    <lineage>
        <taxon>Eukaryota</taxon>
        <taxon>Metazoa</taxon>
        <taxon>Ecdysozoa</taxon>
        <taxon>Arthropoda</taxon>
        <taxon>Hexapoda</taxon>
        <taxon>Insecta</taxon>
        <taxon>Pterygota</taxon>
        <taxon>Neoptera</taxon>
        <taxon>Endopterygota</taxon>
        <taxon>Lepidoptera</taxon>
        <taxon>Glossata</taxon>
        <taxon>Ditrysia</taxon>
        <taxon>Bombycoidea</taxon>
        <taxon>Bombycidae</taxon>
        <taxon>Bombycinae</taxon>
        <taxon>Bombyx</taxon>
    </lineage>
</organism>